<dbReference type="KEGG" id="rfs:C1I64_15130"/>
<dbReference type="EMBL" id="CP028137">
    <property type="protein sequence ID" value="AZZ53235.1"/>
    <property type="molecule type" value="Genomic_DNA"/>
</dbReference>
<reference evidence="2 3" key="1">
    <citation type="submission" date="2018-03" db="EMBL/GenBank/DDBJ databases">
        <title>Bacteriophage NCPPB3778 and a type I-E CRISPR drive the evolution of the US Biological Select Agent, Rathayibacter toxicus.</title>
        <authorList>
            <person name="Davis E.W.II."/>
            <person name="Tabima J.F."/>
            <person name="Weisberg A.J."/>
            <person name="Dantas Lopes L."/>
            <person name="Wiseman M.S."/>
            <person name="Wiseman M.S."/>
            <person name="Pupko T."/>
            <person name="Belcher M.S."/>
            <person name="Sechler A.J."/>
            <person name="Tancos M.A."/>
            <person name="Schroeder B.K."/>
            <person name="Murray T.D."/>
            <person name="Luster D.G."/>
            <person name="Schneider W.L."/>
            <person name="Rogers E."/>
            <person name="Andreote F.D."/>
            <person name="Grunwald N.J."/>
            <person name="Putnam M.L."/>
            <person name="Chang J.H."/>
        </authorList>
    </citation>
    <scope>NUCLEOTIDE SEQUENCE [LARGE SCALE GENOMIC DNA]</scope>
    <source>
        <strain evidence="2 3">DSM 15932</strain>
    </source>
</reference>
<dbReference type="AlphaFoldDB" id="A0A3Q9UU87"/>
<evidence type="ECO:0000313" key="2">
    <source>
        <dbReference type="EMBL" id="AZZ53235.1"/>
    </source>
</evidence>
<dbReference type="Proteomes" id="UP000285317">
    <property type="component" value="Chromosome"/>
</dbReference>
<organism evidence="2 3">
    <name type="scientific">Rathayibacter festucae DSM 15932</name>
    <dbReference type="NCBI Taxonomy" id="1328866"/>
    <lineage>
        <taxon>Bacteria</taxon>
        <taxon>Bacillati</taxon>
        <taxon>Actinomycetota</taxon>
        <taxon>Actinomycetes</taxon>
        <taxon>Micrococcales</taxon>
        <taxon>Microbacteriaceae</taxon>
        <taxon>Rathayibacter</taxon>
    </lineage>
</organism>
<evidence type="ECO:0000313" key="3">
    <source>
        <dbReference type="Proteomes" id="UP000285317"/>
    </source>
</evidence>
<protein>
    <submittedName>
        <fullName evidence="2">Uncharacterized protein</fullName>
    </submittedName>
</protein>
<evidence type="ECO:0000256" key="1">
    <source>
        <dbReference type="SAM" id="MobiDB-lite"/>
    </source>
</evidence>
<name>A0A3Q9UU87_9MICO</name>
<gene>
    <name evidence="2" type="ORF">C1I64_15130</name>
</gene>
<accession>A0A3Q9UU87</accession>
<feature type="region of interest" description="Disordered" evidence="1">
    <location>
        <begin position="38"/>
        <end position="58"/>
    </location>
</feature>
<proteinExistence type="predicted"/>
<sequence>MLVEQRAAGPRIETRRPTCLRWGISICPLRGLLDQHGAPAPVKNRERSSPSMLVEQRAAGPRIETRWPTCLRWWISIRPRCGLLDQHEAPASLKNRERSSPSMLVE</sequence>